<keyword evidence="2" id="KW-1185">Reference proteome</keyword>
<proteinExistence type="predicted"/>
<dbReference type="Proteomes" id="UP001280121">
    <property type="component" value="Unassembled WGS sequence"/>
</dbReference>
<name>A0AAE0CQ74_9ROSI</name>
<dbReference type="AlphaFoldDB" id="A0AAE0CQ74"/>
<reference evidence="1" key="1">
    <citation type="journal article" date="2023" name="Plant J.">
        <title>Genome sequences and population genomics provide insights into the demographic history, inbreeding, and mutation load of two 'living fossil' tree species of Dipteronia.</title>
        <authorList>
            <person name="Feng Y."/>
            <person name="Comes H.P."/>
            <person name="Chen J."/>
            <person name="Zhu S."/>
            <person name="Lu R."/>
            <person name="Zhang X."/>
            <person name="Li P."/>
            <person name="Qiu J."/>
            <person name="Olsen K.M."/>
            <person name="Qiu Y."/>
        </authorList>
    </citation>
    <scope>NUCLEOTIDE SEQUENCE</scope>
    <source>
        <strain evidence="1">KIB01</strain>
    </source>
</reference>
<evidence type="ECO:0000313" key="2">
    <source>
        <dbReference type="Proteomes" id="UP001280121"/>
    </source>
</evidence>
<dbReference type="EMBL" id="JANJYI010000002">
    <property type="protein sequence ID" value="KAK2659336.1"/>
    <property type="molecule type" value="Genomic_DNA"/>
</dbReference>
<protein>
    <submittedName>
        <fullName evidence="1">Uncharacterized protein</fullName>
    </submittedName>
</protein>
<organism evidence="1 2">
    <name type="scientific">Dipteronia dyeriana</name>
    <dbReference type="NCBI Taxonomy" id="168575"/>
    <lineage>
        <taxon>Eukaryota</taxon>
        <taxon>Viridiplantae</taxon>
        <taxon>Streptophyta</taxon>
        <taxon>Embryophyta</taxon>
        <taxon>Tracheophyta</taxon>
        <taxon>Spermatophyta</taxon>
        <taxon>Magnoliopsida</taxon>
        <taxon>eudicotyledons</taxon>
        <taxon>Gunneridae</taxon>
        <taxon>Pentapetalae</taxon>
        <taxon>rosids</taxon>
        <taxon>malvids</taxon>
        <taxon>Sapindales</taxon>
        <taxon>Sapindaceae</taxon>
        <taxon>Hippocastanoideae</taxon>
        <taxon>Acereae</taxon>
        <taxon>Dipteronia</taxon>
    </lineage>
</organism>
<gene>
    <name evidence="1" type="ORF">Ddye_005869</name>
</gene>
<evidence type="ECO:0000313" key="1">
    <source>
        <dbReference type="EMBL" id="KAK2659336.1"/>
    </source>
</evidence>
<sequence>MVSQHRNSLHSDTLEALICGQNWLWANKQGLTMKNVHLVLNWGGEWKNHHGKYWYEGRRAKAFNFSRDSNYDQLLGTVYNVTGIDRDHYRVSMTTLPQKFHHSMPIEIVDDEDVALLFRRENVDPLVCISVEEIGHETPEMKHKQPESSHNLHHVTPHHVFHYTHKSNIQVSTMDEFERSDVPNMVAHLDDIREGLQSPSRHFSFEDTMGNQHIPEHEETETQFNYIPERVSNRYDEQFAHVQRLVPPPCTFYSINYGEVAPRPVTIRLEAGELFPSKKQLKSQLGNYALANRFQIRVFKSDTTRYQRQASARVIGEHIQEKFRDHRSYKPKEIIHDMQREFGISCNYHKGYRARRIALE</sequence>
<accession>A0AAE0CQ74</accession>
<comment type="caution">
    <text evidence="1">The sequence shown here is derived from an EMBL/GenBank/DDBJ whole genome shotgun (WGS) entry which is preliminary data.</text>
</comment>